<dbReference type="PANTHER" id="PTHR36973">
    <property type="entry name" value="SLL1456 PROTEIN-RELATED"/>
    <property type="match status" value="1"/>
</dbReference>
<dbReference type="Gene3D" id="3.40.50.150">
    <property type="entry name" value="Vaccinia Virus protein VP39"/>
    <property type="match status" value="1"/>
</dbReference>
<dbReference type="NCBIfam" id="TIGR01444">
    <property type="entry name" value="fkbM_fam"/>
    <property type="match status" value="1"/>
</dbReference>
<dbReference type="RefSeq" id="WP_323329812.1">
    <property type="nucleotide sequence ID" value="NZ_JAYFSI010000005.1"/>
</dbReference>
<dbReference type="Proteomes" id="UP001304298">
    <property type="component" value="Unassembled WGS sequence"/>
</dbReference>
<organism evidence="2 3">
    <name type="scientific">Amycolatopsis heterodermiae</name>
    <dbReference type="NCBI Taxonomy" id="3110235"/>
    <lineage>
        <taxon>Bacteria</taxon>
        <taxon>Bacillati</taxon>
        <taxon>Actinomycetota</taxon>
        <taxon>Actinomycetes</taxon>
        <taxon>Pseudonocardiales</taxon>
        <taxon>Pseudonocardiaceae</taxon>
        <taxon>Amycolatopsis</taxon>
    </lineage>
</organism>
<dbReference type="InterPro" id="IPR006342">
    <property type="entry name" value="FkbM_mtfrase"/>
</dbReference>
<evidence type="ECO:0000259" key="1">
    <source>
        <dbReference type="Pfam" id="PF05050"/>
    </source>
</evidence>
<dbReference type="Pfam" id="PF05050">
    <property type="entry name" value="Methyltransf_21"/>
    <property type="match status" value="1"/>
</dbReference>
<gene>
    <name evidence="2" type="ORF">VA596_22515</name>
</gene>
<evidence type="ECO:0000313" key="3">
    <source>
        <dbReference type="Proteomes" id="UP001304298"/>
    </source>
</evidence>
<dbReference type="InterPro" id="IPR053188">
    <property type="entry name" value="FkbM_Methyltransferase"/>
</dbReference>
<dbReference type="GO" id="GO:0032259">
    <property type="term" value="P:methylation"/>
    <property type="evidence" value="ECO:0007669"/>
    <property type="project" value="UniProtKB-KW"/>
</dbReference>
<keyword evidence="2" id="KW-0489">Methyltransferase</keyword>
<proteinExistence type="predicted"/>
<keyword evidence="2" id="KW-0808">Transferase</keyword>
<dbReference type="GO" id="GO:0008168">
    <property type="term" value="F:methyltransferase activity"/>
    <property type="evidence" value="ECO:0007669"/>
    <property type="project" value="UniProtKB-KW"/>
</dbReference>
<keyword evidence="3" id="KW-1185">Reference proteome</keyword>
<name>A0ABU5R852_9PSEU</name>
<comment type="caution">
    <text evidence="2">The sequence shown here is derived from an EMBL/GenBank/DDBJ whole genome shotgun (WGS) entry which is preliminary data.</text>
</comment>
<sequence>MPQDLARLVPPPMRALLKRTVNRFGLEVSRDPFARRLVRLCDALGVRSVVDVGANSGQYARLLRSAGYDGRILSCEPLAVPFGMLHAAATGDAAWDTVRTALGRETGRVTVHVAGNSYSSSVLDMLPAHVDAAPDSRCVGHEDVPMTTVDDLLGGEVTEPVLLKMDVQGYEAEVLAGAEKTLPSLSIVQAELSLVPLYGAQPLMDEIVRHLDDRGFAVWSLEPGFRDARTGRMLQCDGIFVRRDLVPG</sequence>
<evidence type="ECO:0000313" key="2">
    <source>
        <dbReference type="EMBL" id="MEA5362328.1"/>
    </source>
</evidence>
<dbReference type="SUPFAM" id="SSF53335">
    <property type="entry name" value="S-adenosyl-L-methionine-dependent methyltransferases"/>
    <property type="match status" value="1"/>
</dbReference>
<dbReference type="PANTHER" id="PTHR36973:SF4">
    <property type="entry name" value="NODULATION PROTEIN"/>
    <property type="match status" value="1"/>
</dbReference>
<accession>A0ABU5R852</accession>
<feature type="domain" description="Methyltransferase FkbM" evidence="1">
    <location>
        <begin position="51"/>
        <end position="216"/>
    </location>
</feature>
<dbReference type="EMBL" id="JAYFSI010000005">
    <property type="protein sequence ID" value="MEA5362328.1"/>
    <property type="molecule type" value="Genomic_DNA"/>
</dbReference>
<reference evidence="2 3" key="1">
    <citation type="submission" date="2023-12" db="EMBL/GenBank/DDBJ databases">
        <title>Amycolatopsis sp. V23-08.</title>
        <authorList>
            <person name="Somphong A."/>
        </authorList>
    </citation>
    <scope>NUCLEOTIDE SEQUENCE [LARGE SCALE GENOMIC DNA]</scope>
    <source>
        <strain evidence="2 3">V23-08</strain>
    </source>
</reference>
<protein>
    <submittedName>
        <fullName evidence="2">FkbM family methyltransferase</fullName>
    </submittedName>
</protein>
<dbReference type="InterPro" id="IPR029063">
    <property type="entry name" value="SAM-dependent_MTases_sf"/>
</dbReference>